<accession>A0A9D1PC46</accession>
<reference evidence="1" key="1">
    <citation type="journal article" date="2021" name="PeerJ">
        <title>Extensive microbial diversity within the chicken gut microbiome revealed by metagenomics and culture.</title>
        <authorList>
            <person name="Gilroy R."/>
            <person name="Ravi A."/>
            <person name="Getino M."/>
            <person name="Pursley I."/>
            <person name="Horton D.L."/>
            <person name="Alikhan N.F."/>
            <person name="Baker D."/>
            <person name="Gharbi K."/>
            <person name="Hall N."/>
            <person name="Watson M."/>
            <person name="Adriaenssens E.M."/>
            <person name="Foster-Nyarko E."/>
            <person name="Jarju S."/>
            <person name="Secka A."/>
            <person name="Antonio M."/>
            <person name="Oren A."/>
            <person name="Chaudhuri R.R."/>
            <person name="La Ragione R."/>
            <person name="Hildebrand F."/>
            <person name="Pallen M.J."/>
        </authorList>
    </citation>
    <scope>NUCLEOTIDE SEQUENCE</scope>
    <source>
        <strain evidence="1">CHK195-9823</strain>
    </source>
</reference>
<organism evidence="1 2">
    <name type="scientific">Candidatus Blautia stercorigallinarum</name>
    <dbReference type="NCBI Taxonomy" id="2838501"/>
    <lineage>
        <taxon>Bacteria</taxon>
        <taxon>Bacillati</taxon>
        <taxon>Bacillota</taxon>
        <taxon>Clostridia</taxon>
        <taxon>Lachnospirales</taxon>
        <taxon>Lachnospiraceae</taxon>
        <taxon>Blautia</taxon>
    </lineage>
</organism>
<evidence type="ECO:0000313" key="2">
    <source>
        <dbReference type="Proteomes" id="UP000886814"/>
    </source>
</evidence>
<protein>
    <submittedName>
        <fullName evidence="1">Uncharacterized protein</fullName>
    </submittedName>
</protein>
<dbReference type="EMBL" id="DXIQ01000034">
    <property type="protein sequence ID" value="HIV38524.1"/>
    <property type="molecule type" value="Genomic_DNA"/>
</dbReference>
<name>A0A9D1PC46_9FIRM</name>
<dbReference type="Proteomes" id="UP000886814">
    <property type="component" value="Unassembled WGS sequence"/>
</dbReference>
<comment type="caution">
    <text evidence="1">The sequence shown here is derived from an EMBL/GenBank/DDBJ whole genome shotgun (WGS) entry which is preliminary data.</text>
</comment>
<sequence>MQINRITVRKDGVYVSKKDPDKPGPFQSCLSESFTRIYNEGGQKGLDQNIFDLVDSTLIELCGDHLSIKRYKDTLHSPEAKELFEEYRLKIEGIHEGLSGNDLRDYFFGFKTPRTIAYFNKRWEHKQTLCRQLAEICPPVKQRSKNAVEKKR</sequence>
<evidence type="ECO:0000313" key="1">
    <source>
        <dbReference type="EMBL" id="HIV38524.1"/>
    </source>
</evidence>
<proteinExistence type="predicted"/>
<reference evidence="1" key="2">
    <citation type="submission" date="2021-04" db="EMBL/GenBank/DDBJ databases">
        <authorList>
            <person name="Gilroy R."/>
        </authorList>
    </citation>
    <scope>NUCLEOTIDE SEQUENCE</scope>
    <source>
        <strain evidence="1">CHK195-9823</strain>
    </source>
</reference>
<dbReference type="AlphaFoldDB" id="A0A9D1PC46"/>
<gene>
    <name evidence="1" type="ORF">H9747_05915</name>
</gene>